<name>A0ABT0UAQ4_9BACT</name>
<dbReference type="EMBL" id="JAMQBK010000060">
    <property type="protein sequence ID" value="MCM2373406.1"/>
    <property type="molecule type" value="Genomic_DNA"/>
</dbReference>
<reference evidence="1 2" key="1">
    <citation type="journal article" date="2022" name="Syst. Appl. Microbiol.">
        <title>Rhodopirellula aestuarii sp. nov., a novel member of the genus Rhodopirellula isolated from brackish sediments collected in the Tagus River estuary, Portugal.</title>
        <authorList>
            <person name="Vitorino I.R."/>
            <person name="Klimek D."/>
            <person name="Calusinska M."/>
            <person name="Lobo-da-Cunha A."/>
            <person name="Vasconcelos V."/>
            <person name="Lage O.M."/>
        </authorList>
    </citation>
    <scope>NUCLEOTIDE SEQUENCE [LARGE SCALE GENOMIC DNA]</scope>
    <source>
        <strain evidence="1 2">ICT_H3.1</strain>
    </source>
</reference>
<dbReference type="Proteomes" id="UP001202961">
    <property type="component" value="Unassembled WGS sequence"/>
</dbReference>
<gene>
    <name evidence="1" type="ORF">NB063_22565</name>
</gene>
<comment type="caution">
    <text evidence="1">The sequence shown here is derived from an EMBL/GenBank/DDBJ whole genome shotgun (WGS) entry which is preliminary data.</text>
</comment>
<dbReference type="RefSeq" id="WP_250931150.1">
    <property type="nucleotide sequence ID" value="NZ_JAMQBK010000060.1"/>
</dbReference>
<organism evidence="1 2">
    <name type="scientific">Aporhodopirellula aestuarii</name>
    <dbReference type="NCBI Taxonomy" id="2950107"/>
    <lineage>
        <taxon>Bacteria</taxon>
        <taxon>Pseudomonadati</taxon>
        <taxon>Planctomycetota</taxon>
        <taxon>Planctomycetia</taxon>
        <taxon>Pirellulales</taxon>
        <taxon>Pirellulaceae</taxon>
        <taxon>Aporhodopirellula</taxon>
    </lineage>
</organism>
<proteinExistence type="predicted"/>
<accession>A0ABT0UAQ4</accession>
<evidence type="ECO:0000313" key="1">
    <source>
        <dbReference type="EMBL" id="MCM2373406.1"/>
    </source>
</evidence>
<keyword evidence="2" id="KW-1185">Reference proteome</keyword>
<protein>
    <submittedName>
        <fullName evidence="1">Uncharacterized protein</fullName>
    </submittedName>
</protein>
<evidence type="ECO:0000313" key="2">
    <source>
        <dbReference type="Proteomes" id="UP001202961"/>
    </source>
</evidence>
<sequence>MTDHRTDSPETTVDPDAEHFAQTTSGIYRRVDSESVWSAIRYAVRHQLPAKNPTIMMMFVRIAEVYPEVRDFLMQQLPEANDMERSALGLILDPPEGIRNAEYLPQEIASPGEMDLCWSEFLVTGSTQPIEKVVAVLDRDDLARPLIDSLLSGDDGPPMEFDDNELMELASVGIALGRTDGPWKVMSPGDVDILLWFGLKDQNQACTRVFQEMNDEQRVHVANKGAAMWSLRANAAQHGTIRLFCEEQSKREGGQGRLLIDPST</sequence>